<dbReference type="AlphaFoldDB" id="A0A198FNR6"/>
<comment type="caution">
    <text evidence="8">The sequence shown here is derived from an EMBL/GenBank/DDBJ whole genome shotgun (WGS) entry which is preliminary data.</text>
</comment>
<feature type="domain" description="Pili assembly chaperone C-terminal" evidence="7">
    <location>
        <begin position="148"/>
        <end position="209"/>
    </location>
</feature>
<organism evidence="8 9">
    <name type="scientific">Proteus myxofaciens ATCC 19692</name>
    <dbReference type="NCBI Taxonomy" id="1354337"/>
    <lineage>
        <taxon>Bacteria</taxon>
        <taxon>Pseudomonadati</taxon>
        <taxon>Pseudomonadota</taxon>
        <taxon>Gammaproteobacteria</taxon>
        <taxon>Enterobacterales</taxon>
        <taxon>Morganellaceae</taxon>
        <taxon>Proteus</taxon>
    </lineage>
</organism>
<gene>
    <name evidence="8" type="ORF">M983_2117</name>
</gene>
<dbReference type="InterPro" id="IPR001829">
    <property type="entry name" value="Pili_assmbl_chaperone_bac"/>
</dbReference>
<dbReference type="Pfam" id="PF00345">
    <property type="entry name" value="PapD_N"/>
    <property type="match status" value="1"/>
</dbReference>
<keyword evidence="3" id="KW-0732">Signal</keyword>
<dbReference type="InterPro" id="IPR008962">
    <property type="entry name" value="PapD-like_sf"/>
</dbReference>
<dbReference type="InterPro" id="IPR036316">
    <property type="entry name" value="Pili_assmbl_chap_C_dom_sf"/>
</dbReference>
<dbReference type="InterPro" id="IPR016148">
    <property type="entry name" value="Pili_assmbl_chaperone_C"/>
</dbReference>
<dbReference type="GO" id="GO:0030288">
    <property type="term" value="C:outer membrane-bounded periplasmic space"/>
    <property type="evidence" value="ECO:0007669"/>
    <property type="project" value="InterPro"/>
</dbReference>
<evidence type="ECO:0000256" key="4">
    <source>
        <dbReference type="ARBA" id="ARBA00022764"/>
    </source>
</evidence>
<dbReference type="STRING" id="1354337.M983_2117"/>
<dbReference type="InterPro" id="IPR013783">
    <property type="entry name" value="Ig-like_fold"/>
</dbReference>
<dbReference type="Pfam" id="PF02753">
    <property type="entry name" value="PapD_C"/>
    <property type="match status" value="1"/>
</dbReference>
<dbReference type="InterPro" id="IPR050643">
    <property type="entry name" value="Periplasmic_pilus_chap"/>
</dbReference>
<feature type="domain" description="Pili assembly chaperone N-terminal" evidence="6">
    <location>
        <begin position="8"/>
        <end position="126"/>
    </location>
</feature>
<evidence type="ECO:0000256" key="5">
    <source>
        <dbReference type="ARBA" id="ARBA00023186"/>
    </source>
</evidence>
<evidence type="ECO:0000256" key="3">
    <source>
        <dbReference type="ARBA" id="ARBA00022729"/>
    </source>
</evidence>
<dbReference type="PANTHER" id="PTHR30251:SF0">
    <property type="entry name" value="FIMBRIAL CHAPERONE PROTEIN ELFD-RELATED"/>
    <property type="match status" value="1"/>
</dbReference>
<dbReference type="PRINTS" id="PR00969">
    <property type="entry name" value="CHAPERONPILI"/>
</dbReference>
<dbReference type="SUPFAM" id="SSF49354">
    <property type="entry name" value="PapD-like"/>
    <property type="match status" value="1"/>
</dbReference>
<dbReference type="Proteomes" id="UP000094023">
    <property type="component" value="Unassembled WGS sequence"/>
</dbReference>
<dbReference type="Gene3D" id="2.60.40.10">
    <property type="entry name" value="Immunoglobulins"/>
    <property type="match status" value="2"/>
</dbReference>
<keyword evidence="9" id="KW-1185">Reference proteome</keyword>
<sequence length="217" mass="24407">MSYAQANGIGINASRIIYNSDSTQQPVTVRNTTHNETFLLKSSILKTMDMLPQTNFTVIPPLMRSEPESLSTFSIKLNNNHDLPMDRESLFLFSTLAIPGTEKQKQNTLDVAFSVIVKVFYRPVGLEKLAISDMKKLTFKKENNSLNVSNPTPYYLTLSELMVGENIIAMNVNTGQTMIPPFGNRVYPLNKISNGKITFKVIDDLGAEHEFTYTMEN</sequence>
<accession>A0A198FNR6</accession>
<comment type="subcellular location">
    <subcellularLocation>
        <location evidence="1">Periplasm</location>
    </subcellularLocation>
</comment>
<evidence type="ECO:0000313" key="9">
    <source>
        <dbReference type="Proteomes" id="UP000094023"/>
    </source>
</evidence>
<evidence type="ECO:0000256" key="1">
    <source>
        <dbReference type="ARBA" id="ARBA00004418"/>
    </source>
</evidence>
<reference evidence="8 9" key="1">
    <citation type="submission" date="2016-04" db="EMBL/GenBank/DDBJ databases">
        <title>ATOL: Assembling a taxonomically balanced genome-scale reconstruction of the evolutionary history of the Enterobacteriaceae.</title>
        <authorList>
            <person name="Plunkett G.III."/>
            <person name="Neeno-Eckwall E.C."/>
            <person name="Glasner J.D."/>
            <person name="Perna N.T."/>
        </authorList>
    </citation>
    <scope>NUCLEOTIDE SEQUENCE [LARGE SCALE GENOMIC DNA]</scope>
    <source>
        <strain evidence="8 9">ATCC 19692</strain>
    </source>
</reference>
<proteinExistence type="inferred from homology"/>
<protein>
    <submittedName>
        <fullName evidence="8">FimC family chaperone</fullName>
    </submittedName>
</protein>
<evidence type="ECO:0000259" key="7">
    <source>
        <dbReference type="Pfam" id="PF02753"/>
    </source>
</evidence>
<evidence type="ECO:0000313" key="8">
    <source>
        <dbReference type="EMBL" id="OAT26503.1"/>
    </source>
</evidence>
<dbReference type="EMBL" id="LXEN01000099">
    <property type="protein sequence ID" value="OAT26503.1"/>
    <property type="molecule type" value="Genomic_DNA"/>
</dbReference>
<dbReference type="InterPro" id="IPR016147">
    <property type="entry name" value="Pili_assmbl_chaperone_N"/>
</dbReference>
<comment type="similarity">
    <text evidence="2">Belongs to the periplasmic pilus chaperone family.</text>
</comment>
<name>A0A198FNR6_9GAMM</name>
<evidence type="ECO:0000259" key="6">
    <source>
        <dbReference type="Pfam" id="PF00345"/>
    </source>
</evidence>
<evidence type="ECO:0000256" key="2">
    <source>
        <dbReference type="ARBA" id="ARBA00007399"/>
    </source>
</evidence>
<keyword evidence="5" id="KW-0143">Chaperone</keyword>
<dbReference type="PANTHER" id="PTHR30251">
    <property type="entry name" value="PILUS ASSEMBLY CHAPERONE"/>
    <property type="match status" value="1"/>
</dbReference>
<dbReference type="SUPFAM" id="SSF49584">
    <property type="entry name" value="Periplasmic chaperone C-domain"/>
    <property type="match status" value="1"/>
</dbReference>
<keyword evidence="4" id="KW-0574">Periplasm</keyword>
<dbReference type="GO" id="GO:0071555">
    <property type="term" value="P:cell wall organization"/>
    <property type="evidence" value="ECO:0007669"/>
    <property type="project" value="InterPro"/>
</dbReference>